<dbReference type="PROSITE" id="PS50016">
    <property type="entry name" value="ZF_PHD_2"/>
    <property type="match status" value="1"/>
</dbReference>
<dbReference type="InterPro" id="IPR011011">
    <property type="entry name" value="Znf_FYVE_PHD"/>
</dbReference>
<feature type="site" description="Histone H3K4me3 binding" evidence="7">
    <location>
        <position position="282"/>
    </location>
</feature>
<dbReference type="InterPro" id="IPR013083">
    <property type="entry name" value="Znf_RING/FYVE/PHD"/>
</dbReference>
<comment type="caution">
    <text evidence="14">The sequence shown here is derived from an EMBL/GenBank/DDBJ whole genome shotgun (WGS) entry which is preliminary data.</text>
</comment>
<comment type="function">
    <text evidence="10">Component of an histone acetyltransferase complex.</text>
</comment>
<feature type="compositionally biased region" description="Low complexity" evidence="12">
    <location>
        <begin position="218"/>
        <end position="234"/>
    </location>
</feature>
<evidence type="ECO:0000256" key="3">
    <source>
        <dbReference type="ARBA" id="ARBA00022723"/>
    </source>
</evidence>
<feature type="site" description="Histone H3K4me3 binding" evidence="7">
    <location>
        <position position="305"/>
    </location>
</feature>
<dbReference type="Gene3D" id="6.10.140.1740">
    <property type="match status" value="1"/>
</dbReference>
<dbReference type="OrthoDB" id="5411773at2759"/>
<evidence type="ECO:0000256" key="12">
    <source>
        <dbReference type="SAM" id="MobiDB-lite"/>
    </source>
</evidence>
<evidence type="ECO:0000256" key="6">
    <source>
        <dbReference type="ARBA" id="ARBA00023242"/>
    </source>
</evidence>
<keyword evidence="10" id="KW-0156">Chromatin regulator</keyword>
<dbReference type="Pfam" id="PF12998">
    <property type="entry name" value="ING"/>
    <property type="match status" value="1"/>
</dbReference>
<dbReference type="InterPro" id="IPR001965">
    <property type="entry name" value="Znf_PHD"/>
</dbReference>
<feature type="domain" description="PHD-type" evidence="13">
    <location>
        <begin position="280"/>
        <end position="329"/>
    </location>
</feature>
<dbReference type="GO" id="GO:0000785">
    <property type="term" value="C:chromatin"/>
    <property type="evidence" value="ECO:0007669"/>
    <property type="project" value="UniProtKB-ARBA"/>
</dbReference>
<dbReference type="Proteomes" id="UP000567179">
    <property type="component" value="Unassembled WGS sequence"/>
</dbReference>
<dbReference type="SUPFAM" id="SSF57903">
    <property type="entry name" value="FYVE/PHD zinc finger"/>
    <property type="match status" value="1"/>
</dbReference>
<comment type="subunit">
    <text evidence="10">Component of an histone acetyltransferase complex. Interacts with H3K4me3 and to a lesser extent with H3K4me2.</text>
</comment>
<feature type="binding site" evidence="8">
    <location>
        <position position="296"/>
    </location>
    <ligand>
        <name>Zn(2+)</name>
        <dbReference type="ChEBI" id="CHEBI:29105"/>
        <label>2</label>
    </ligand>
</feature>
<sequence length="347" mass="37455">MATLGSNYEEAANVASEFIYSELIPVLPFTHVTKTIWAPPIGIDNLPGEVAHLLQEIKHHEARAQELQQEIDKESLKYITQSRSSGTSSPAPTAGLKVSALYAEVQQISTEKCSLAERLVEIINRTRAKLDVDIVKVRTLQGESPASIVASMARQSQPVLSISMSSGTNAAMAISDSLRNGLALAAVGGISAADLKRAAATAAAPSPPANKKRRVTQTASIKISPAASPAPTTAHTQQKSRLSRQVHSRTVVEEELSEDMNLDEDGEGEEEGEEEAEDETPYCFCRKSSYGEMIACDNVACQYEWFHLACVGLKEVPSAQWYCEVCKPDMTPPPPPPPTGGRKGRKK</sequence>
<accession>A0A8H5BKA6</accession>
<dbReference type="GO" id="GO:0006325">
    <property type="term" value="P:chromatin organization"/>
    <property type="evidence" value="ECO:0007669"/>
    <property type="project" value="UniProtKB-KW"/>
</dbReference>
<dbReference type="CDD" id="cd16858">
    <property type="entry name" value="ING_ING3_Yng2p"/>
    <property type="match status" value="1"/>
</dbReference>
<gene>
    <name evidence="14" type="ORF">D9619_012955</name>
</gene>
<comment type="similarity">
    <text evidence="2 10">Belongs to the ING family.</text>
</comment>
<feature type="site" description="Histone H3K4me3 binding" evidence="7">
    <location>
        <position position="297"/>
    </location>
</feature>
<dbReference type="InterPro" id="IPR028651">
    <property type="entry name" value="ING_fam"/>
</dbReference>
<keyword evidence="3 8" id="KW-0479">Metal-binding</keyword>
<feature type="binding site" evidence="8">
    <location>
        <position position="285"/>
    </location>
    <ligand>
        <name>Zn(2+)</name>
        <dbReference type="ChEBI" id="CHEBI:29105"/>
        <label>1</label>
    </ligand>
</feature>
<evidence type="ECO:0000256" key="4">
    <source>
        <dbReference type="ARBA" id="ARBA00022771"/>
    </source>
</evidence>
<keyword evidence="5 8" id="KW-0862">Zinc</keyword>
<evidence type="ECO:0000259" key="13">
    <source>
        <dbReference type="PROSITE" id="PS50016"/>
    </source>
</evidence>
<dbReference type="Gene3D" id="3.30.40.10">
    <property type="entry name" value="Zinc/RING finger domain, C3HC4 (zinc finger)"/>
    <property type="match status" value="1"/>
</dbReference>
<keyword evidence="4 9" id="KW-0863">Zinc-finger</keyword>
<reference evidence="14 15" key="1">
    <citation type="journal article" date="2020" name="ISME J.">
        <title>Uncovering the hidden diversity of litter-decomposition mechanisms in mushroom-forming fungi.</title>
        <authorList>
            <person name="Floudas D."/>
            <person name="Bentzer J."/>
            <person name="Ahren D."/>
            <person name="Johansson T."/>
            <person name="Persson P."/>
            <person name="Tunlid A."/>
        </authorList>
    </citation>
    <scope>NUCLEOTIDE SEQUENCE [LARGE SCALE GENOMIC DNA]</scope>
    <source>
        <strain evidence="14 15">CBS 101986</strain>
    </source>
</reference>
<evidence type="ECO:0000256" key="10">
    <source>
        <dbReference type="RuleBase" id="RU361213"/>
    </source>
</evidence>
<feature type="region of interest" description="Disordered" evidence="12">
    <location>
        <begin position="326"/>
        <end position="347"/>
    </location>
</feature>
<evidence type="ECO:0000256" key="1">
    <source>
        <dbReference type="ARBA" id="ARBA00004123"/>
    </source>
</evidence>
<feature type="binding site" evidence="8">
    <location>
        <position position="283"/>
    </location>
    <ligand>
        <name>Zn(2+)</name>
        <dbReference type="ChEBI" id="CHEBI:29105"/>
        <label>1</label>
    </ligand>
</feature>
<name>A0A8H5BKA6_9AGAR</name>
<organism evidence="14 15">
    <name type="scientific">Psilocybe cf. subviscida</name>
    <dbReference type="NCBI Taxonomy" id="2480587"/>
    <lineage>
        <taxon>Eukaryota</taxon>
        <taxon>Fungi</taxon>
        <taxon>Dikarya</taxon>
        <taxon>Basidiomycota</taxon>
        <taxon>Agaricomycotina</taxon>
        <taxon>Agaricomycetes</taxon>
        <taxon>Agaricomycetidae</taxon>
        <taxon>Agaricales</taxon>
        <taxon>Agaricineae</taxon>
        <taxon>Strophariaceae</taxon>
        <taxon>Psilocybe</taxon>
    </lineage>
</organism>
<evidence type="ECO:0000256" key="7">
    <source>
        <dbReference type="PIRSR" id="PIRSR628651-50"/>
    </source>
</evidence>
<keyword evidence="11" id="KW-0175">Coiled coil</keyword>
<proteinExistence type="inferred from homology"/>
<evidence type="ECO:0000256" key="11">
    <source>
        <dbReference type="SAM" id="Coils"/>
    </source>
</evidence>
<feature type="binding site" evidence="8">
    <location>
        <position position="326"/>
    </location>
    <ligand>
        <name>Zn(2+)</name>
        <dbReference type="ChEBI" id="CHEBI:29105"/>
        <label>2</label>
    </ligand>
</feature>
<feature type="binding site" evidence="8">
    <location>
        <position position="301"/>
    </location>
    <ligand>
        <name>Zn(2+)</name>
        <dbReference type="ChEBI" id="CHEBI:29105"/>
        <label>2</label>
    </ligand>
</feature>
<dbReference type="AlphaFoldDB" id="A0A8H5BKA6"/>
<evidence type="ECO:0000313" key="14">
    <source>
        <dbReference type="EMBL" id="KAF5323722.1"/>
    </source>
</evidence>
<keyword evidence="15" id="KW-1185">Reference proteome</keyword>
<dbReference type="EMBL" id="JAACJJ010000017">
    <property type="protein sequence ID" value="KAF5323722.1"/>
    <property type="molecule type" value="Genomic_DNA"/>
</dbReference>
<dbReference type="PROSITE" id="PS01359">
    <property type="entry name" value="ZF_PHD_1"/>
    <property type="match status" value="1"/>
</dbReference>
<dbReference type="SMART" id="SM00249">
    <property type="entry name" value="PHD"/>
    <property type="match status" value="1"/>
</dbReference>
<feature type="binding site" evidence="8">
    <location>
        <position position="310"/>
    </location>
    <ligand>
        <name>Zn(2+)</name>
        <dbReference type="ChEBI" id="CHEBI:29105"/>
        <label>1</label>
    </ligand>
</feature>
<dbReference type="GO" id="GO:0005634">
    <property type="term" value="C:nucleus"/>
    <property type="evidence" value="ECO:0007669"/>
    <property type="project" value="UniProtKB-SubCell"/>
</dbReference>
<comment type="subcellular location">
    <subcellularLocation>
        <location evidence="1 10">Nucleus</location>
    </subcellularLocation>
</comment>
<feature type="binding site" evidence="8">
    <location>
        <position position="323"/>
    </location>
    <ligand>
        <name>Zn(2+)</name>
        <dbReference type="ChEBI" id="CHEBI:29105"/>
        <label>2</label>
    </ligand>
</feature>
<feature type="compositionally biased region" description="Acidic residues" evidence="12">
    <location>
        <begin position="253"/>
        <end position="278"/>
    </location>
</feature>
<dbReference type="InterPro" id="IPR024610">
    <property type="entry name" value="ING_N_histone-binding"/>
</dbReference>
<dbReference type="InterPro" id="IPR019787">
    <property type="entry name" value="Znf_PHD-finger"/>
</dbReference>
<dbReference type="PANTHER" id="PTHR10333">
    <property type="entry name" value="INHIBITOR OF GROWTH PROTEIN"/>
    <property type="match status" value="1"/>
</dbReference>
<feature type="coiled-coil region" evidence="11">
    <location>
        <begin position="50"/>
        <end position="77"/>
    </location>
</feature>
<feature type="site" description="Histone H3K4me3 binding" evidence="7">
    <location>
        <position position="293"/>
    </location>
</feature>
<protein>
    <recommendedName>
        <fullName evidence="10">Chromatin modification-related protein</fullName>
    </recommendedName>
</protein>
<dbReference type="GO" id="GO:0008270">
    <property type="term" value="F:zinc ion binding"/>
    <property type="evidence" value="ECO:0007669"/>
    <property type="project" value="UniProtKB-KW"/>
</dbReference>
<feature type="binding site" evidence="8">
    <location>
        <position position="307"/>
    </location>
    <ligand>
        <name>Zn(2+)</name>
        <dbReference type="ChEBI" id="CHEBI:29105"/>
        <label>1</label>
    </ligand>
</feature>
<evidence type="ECO:0000256" key="8">
    <source>
        <dbReference type="PIRSR" id="PIRSR628651-51"/>
    </source>
</evidence>
<dbReference type="InterPro" id="IPR019786">
    <property type="entry name" value="Zinc_finger_PHD-type_CS"/>
</dbReference>
<dbReference type="CDD" id="cd15505">
    <property type="entry name" value="PHD_ING"/>
    <property type="match status" value="1"/>
</dbReference>
<comment type="domain">
    <text evidence="10">The PHD-type zinc finger mediates the binding to H3K4me3.</text>
</comment>
<evidence type="ECO:0000256" key="9">
    <source>
        <dbReference type="PROSITE-ProRule" id="PRU00146"/>
    </source>
</evidence>
<evidence type="ECO:0000256" key="2">
    <source>
        <dbReference type="ARBA" id="ARBA00010210"/>
    </source>
</evidence>
<feature type="compositionally biased region" description="Pro residues" evidence="12">
    <location>
        <begin position="330"/>
        <end position="339"/>
    </location>
</feature>
<dbReference type="SMART" id="SM01408">
    <property type="entry name" value="ING"/>
    <property type="match status" value="1"/>
</dbReference>
<evidence type="ECO:0000256" key="5">
    <source>
        <dbReference type="ARBA" id="ARBA00022833"/>
    </source>
</evidence>
<evidence type="ECO:0000313" key="15">
    <source>
        <dbReference type="Proteomes" id="UP000567179"/>
    </source>
</evidence>
<keyword evidence="6 10" id="KW-0539">Nucleus</keyword>
<feature type="region of interest" description="Disordered" evidence="12">
    <location>
        <begin position="200"/>
        <end position="278"/>
    </location>
</feature>